<dbReference type="Gene3D" id="1.20.1720.10">
    <property type="entry name" value="Multidrug resistance protein D"/>
    <property type="match status" value="1"/>
</dbReference>
<evidence type="ECO:0000256" key="1">
    <source>
        <dbReference type="ARBA" id="ARBA00004651"/>
    </source>
</evidence>
<feature type="transmembrane region" description="Helical" evidence="6">
    <location>
        <begin position="400"/>
        <end position="418"/>
    </location>
</feature>
<dbReference type="Gene3D" id="1.20.1250.20">
    <property type="entry name" value="MFS general substrate transporter like domains"/>
    <property type="match status" value="1"/>
</dbReference>
<feature type="transmembrane region" description="Helical" evidence="6">
    <location>
        <begin position="137"/>
        <end position="156"/>
    </location>
</feature>
<reference evidence="8 9" key="1">
    <citation type="submission" date="2023-06" db="EMBL/GenBank/DDBJ databases">
        <authorList>
            <person name="Oyuntsetseg B."/>
            <person name="Kim S.B."/>
        </authorList>
    </citation>
    <scope>NUCLEOTIDE SEQUENCE [LARGE SCALE GENOMIC DNA]</scope>
    <source>
        <strain evidence="8 9">2-15</strain>
    </source>
</reference>
<gene>
    <name evidence="8" type="ORF">QRX50_19070</name>
</gene>
<evidence type="ECO:0000256" key="4">
    <source>
        <dbReference type="ARBA" id="ARBA00022989"/>
    </source>
</evidence>
<evidence type="ECO:0000313" key="8">
    <source>
        <dbReference type="EMBL" id="WIX82727.1"/>
    </source>
</evidence>
<dbReference type="InterPro" id="IPR011701">
    <property type="entry name" value="MFS"/>
</dbReference>
<dbReference type="EMBL" id="CP127294">
    <property type="protein sequence ID" value="WIX82727.1"/>
    <property type="molecule type" value="Genomic_DNA"/>
</dbReference>
<protein>
    <submittedName>
        <fullName evidence="8">MFS transporter</fullName>
    </submittedName>
</protein>
<dbReference type="KEGG" id="acab:QRX50_19070"/>
<dbReference type="AlphaFoldDB" id="A0A9Y2IMV5"/>
<dbReference type="InterPro" id="IPR020846">
    <property type="entry name" value="MFS_dom"/>
</dbReference>
<dbReference type="SUPFAM" id="SSF103473">
    <property type="entry name" value="MFS general substrate transporter"/>
    <property type="match status" value="1"/>
</dbReference>
<feature type="transmembrane region" description="Helical" evidence="6">
    <location>
        <begin position="200"/>
        <end position="219"/>
    </location>
</feature>
<evidence type="ECO:0000313" key="9">
    <source>
        <dbReference type="Proteomes" id="UP001236014"/>
    </source>
</evidence>
<proteinExistence type="predicted"/>
<accession>A0A9Y2IMV5</accession>
<dbReference type="GO" id="GO:0022857">
    <property type="term" value="F:transmembrane transporter activity"/>
    <property type="evidence" value="ECO:0007669"/>
    <property type="project" value="InterPro"/>
</dbReference>
<dbReference type="CDD" id="cd17321">
    <property type="entry name" value="MFS_MMR_MDR_like"/>
    <property type="match status" value="1"/>
</dbReference>
<organism evidence="8 9">
    <name type="scientific">Amycolatopsis carbonis</name>
    <dbReference type="NCBI Taxonomy" id="715471"/>
    <lineage>
        <taxon>Bacteria</taxon>
        <taxon>Bacillati</taxon>
        <taxon>Actinomycetota</taxon>
        <taxon>Actinomycetes</taxon>
        <taxon>Pseudonocardiales</taxon>
        <taxon>Pseudonocardiaceae</taxon>
        <taxon>Amycolatopsis</taxon>
    </lineage>
</organism>
<keyword evidence="3 6" id="KW-0812">Transmembrane</keyword>
<feature type="transmembrane region" description="Helical" evidence="6">
    <location>
        <begin position="162"/>
        <end position="180"/>
    </location>
</feature>
<evidence type="ECO:0000256" key="3">
    <source>
        <dbReference type="ARBA" id="ARBA00022692"/>
    </source>
</evidence>
<evidence type="ECO:0000256" key="6">
    <source>
        <dbReference type="SAM" id="Phobius"/>
    </source>
</evidence>
<dbReference type="GO" id="GO:0005886">
    <property type="term" value="C:plasma membrane"/>
    <property type="evidence" value="ECO:0007669"/>
    <property type="project" value="UniProtKB-SubCell"/>
</dbReference>
<evidence type="ECO:0000256" key="2">
    <source>
        <dbReference type="ARBA" id="ARBA00022448"/>
    </source>
</evidence>
<keyword evidence="4 6" id="KW-1133">Transmembrane helix</keyword>
<feature type="transmembrane region" description="Helical" evidence="6">
    <location>
        <begin position="75"/>
        <end position="94"/>
    </location>
</feature>
<feature type="transmembrane region" description="Helical" evidence="6">
    <location>
        <begin position="100"/>
        <end position="125"/>
    </location>
</feature>
<comment type="subcellular location">
    <subcellularLocation>
        <location evidence="1">Cell membrane</location>
        <topology evidence="1">Multi-pass membrane protein</topology>
    </subcellularLocation>
</comment>
<dbReference type="PANTHER" id="PTHR42718">
    <property type="entry name" value="MAJOR FACILITATOR SUPERFAMILY MULTIDRUG TRANSPORTER MFSC"/>
    <property type="match status" value="1"/>
</dbReference>
<evidence type="ECO:0000256" key="5">
    <source>
        <dbReference type="ARBA" id="ARBA00023136"/>
    </source>
</evidence>
<feature type="transmembrane region" description="Helical" evidence="6">
    <location>
        <begin position="356"/>
        <end position="379"/>
    </location>
</feature>
<dbReference type="Proteomes" id="UP001236014">
    <property type="component" value="Chromosome"/>
</dbReference>
<dbReference type="PANTHER" id="PTHR42718:SF9">
    <property type="entry name" value="MAJOR FACILITATOR SUPERFAMILY MULTIDRUG TRANSPORTER MFSC"/>
    <property type="match status" value="1"/>
</dbReference>
<feature type="transmembrane region" description="Helical" evidence="6">
    <location>
        <begin position="329"/>
        <end position="350"/>
    </location>
</feature>
<dbReference type="Pfam" id="PF07690">
    <property type="entry name" value="MFS_1"/>
    <property type="match status" value="1"/>
</dbReference>
<keyword evidence="9" id="KW-1185">Reference proteome</keyword>
<keyword evidence="2" id="KW-0813">Transport</keyword>
<feature type="transmembrane region" description="Helical" evidence="6">
    <location>
        <begin position="264"/>
        <end position="286"/>
    </location>
</feature>
<dbReference type="RefSeq" id="WP_285973292.1">
    <property type="nucleotide sequence ID" value="NZ_CP127294.1"/>
</dbReference>
<feature type="transmembrane region" description="Helical" evidence="6">
    <location>
        <begin position="225"/>
        <end position="243"/>
    </location>
</feature>
<evidence type="ECO:0000259" key="7">
    <source>
        <dbReference type="PROSITE" id="PS50850"/>
    </source>
</evidence>
<feature type="domain" description="Major facilitator superfamily (MFS) profile" evidence="7">
    <location>
        <begin position="9"/>
        <end position="448"/>
    </location>
</feature>
<keyword evidence="5 6" id="KW-0472">Membrane</keyword>
<feature type="transmembrane region" description="Helical" evidence="6">
    <location>
        <begin position="43"/>
        <end position="63"/>
    </location>
</feature>
<feature type="transmembrane region" description="Helical" evidence="6">
    <location>
        <begin position="7"/>
        <end position="31"/>
    </location>
</feature>
<sequence>MAARARTVGFTGICLGYFAIILDGSVLNIAVPALRDDLKTSLASVQWVINAYTLCLAALLLTAGALGDRWGLRRCFLWGTTIFTAASLACSLAPSVHVLIAARVVQGGGAAALLPATLALIRTLFSDEAERARATAIWVSTGAISTAVGPMVGGLLIDAFGWRSIFLINLPIGVAAILLARAGITEAPRHERKVDHAGQLTAVATLGLITAGVIVSGSAGWSSPLSLGLLAGGLLSAAAFWLVERSVAQPMLPRGFFSVRVRSVAVASAAFMGFLFYGTLFVMSLYFQQARGWSAGEAGIALLPLTVGSTIGSLVVYRPLSRRFGNSVALLAGFACCASGVAVLLIFTSATAYVPVAAGLLLVGVSSTIAFSALTSLLVPSVPVHQSGVASGVQNTSRQSGALMSVAVLGAVLNTAAFTARLPIALSVLAAVVVLALVSAGFATRPAR</sequence>
<feature type="transmembrane region" description="Helical" evidence="6">
    <location>
        <begin position="298"/>
        <end position="317"/>
    </location>
</feature>
<dbReference type="PROSITE" id="PS50850">
    <property type="entry name" value="MFS"/>
    <property type="match status" value="1"/>
</dbReference>
<feature type="transmembrane region" description="Helical" evidence="6">
    <location>
        <begin position="424"/>
        <end position="443"/>
    </location>
</feature>
<dbReference type="InterPro" id="IPR036259">
    <property type="entry name" value="MFS_trans_sf"/>
</dbReference>
<name>A0A9Y2IMV5_9PSEU</name>